<evidence type="ECO:0008006" key="2">
    <source>
        <dbReference type="Google" id="ProtNLM"/>
    </source>
</evidence>
<dbReference type="SUPFAM" id="SSF52821">
    <property type="entry name" value="Rhodanese/Cell cycle control phosphatase"/>
    <property type="match status" value="1"/>
</dbReference>
<dbReference type="InterPro" id="IPR036873">
    <property type="entry name" value="Rhodanese-like_dom_sf"/>
</dbReference>
<dbReference type="AlphaFoldDB" id="A0A6C0CS23"/>
<organism evidence="1">
    <name type="scientific">viral metagenome</name>
    <dbReference type="NCBI Taxonomy" id="1070528"/>
    <lineage>
        <taxon>unclassified sequences</taxon>
        <taxon>metagenomes</taxon>
        <taxon>organismal metagenomes</taxon>
    </lineage>
</organism>
<name>A0A6C0CS23_9ZZZZ</name>
<evidence type="ECO:0000313" key="1">
    <source>
        <dbReference type="EMBL" id="QHT06660.1"/>
    </source>
</evidence>
<reference evidence="1" key="1">
    <citation type="journal article" date="2020" name="Nature">
        <title>Giant virus diversity and host interactions through global metagenomics.</title>
        <authorList>
            <person name="Schulz F."/>
            <person name="Roux S."/>
            <person name="Paez-Espino D."/>
            <person name="Jungbluth S."/>
            <person name="Walsh D.A."/>
            <person name="Denef V.J."/>
            <person name="McMahon K.D."/>
            <person name="Konstantinidis K.T."/>
            <person name="Eloe-Fadrosh E.A."/>
            <person name="Kyrpides N.C."/>
            <person name="Woyke T."/>
        </authorList>
    </citation>
    <scope>NUCLEOTIDE SEQUENCE</scope>
    <source>
        <strain evidence="1">GVMAG-M-3300021425-30</strain>
    </source>
</reference>
<accession>A0A6C0CS23</accession>
<dbReference type="EMBL" id="MN739473">
    <property type="protein sequence ID" value="QHT06660.1"/>
    <property type="molecule type" value="Genomic_DNA"/>
</dbReference>
<sequence>MGNTNSVKKINFEDMQDMIADNKTILVNTLDLSKQECLIKRTIPAVDEVEIINELIKTNYSNRVVIYGMNAADESIVRKYNQLTKLGLTNVVVYPGGLFEWLLLQDIYGMKEFPTTKKELDILKYKGKKMGNRLMLTNQ</sequence>
<proteinExistence type="predicted"/>
<protein>
    <recommendedName>
        <fullName evidence="2">Rhodanese domain-containing protein</fullName>
    </recommendedName>
</protein>